<dbReference type="EMBL" id="JHEH01000046">
    <property type="protein sequence ID" value="KEP68110.1"/>
    <property type="molecule type" value="Genomic_DNA"/>
</dbReference>
<feature type="transmembrane region" description="Helical" evidence="6">
    <location>
        <begin position="265"/>
        <end position="286"/>
    </location>
</feature>
<feature type="transmembrane region" description="Helical" evidence="6">
    <location>
        <begin position="75"/>
        <end position="97"/>
    </location>
</feature>
<keyword evidence="5 6" id="KW-0472">Membrane</keyword>
<reference evidence="7 8" key="1">
    <citation type="submission" date="2014-03" db="EMBL/GenBank/DDBJ databases">
        <title>The draft genome sequence of Thioclava dalianensis DLFJ1-1.</title>
        <authorList>
            <person name="Lai Q."/>
            <person name="Shao Z."/>
        </authorList>
    </citation>
    <scope>NUCLEOTIDE SEQUENCE [LARGE SCALE GENOMIC DNA]</scope>
    <source>
        <strain evidence="7 8">DLFJ1-1</strain>
    </source>
</reference>
<feature type="transmembrane region" description="Helical" evidence="6">
    <location>
        <begin position="37"/>
        <end position="55"/>
    </location>
</feature>
<evidence type="ECO:0000256" key="1">
    <source>
        <dbReference type="ARBA" id="ARBA00004651"/>
    </source>
</evidence>
<dbReference type="STRING" id="1185766.SAMN05216224_1054"/>
<dbReference type="PANTHER" id="PTHR40277:SF1">
    <property type="entry name" value="BLL5419 PROTEIN"/>
    <property type="match status" value="1"/>
</dbReference>
<dbReference type="GO" id="GO:0005886">
    <property type="term" value="C:plasma membrane"/>
    <property type="evidence" value="ECO:0007669"/>
    <property type="project" value="UniProtKB-SubCell"/>
</dbReference>
<protein>
    <submittedName>
        <fullName evidence="7">Membrane protein</fullName>
    </submittedName>
</protein>
<dbReference type="Pfam" id="PF03706">
    <property type="entry name" value="LPG_synthase_TM"/>
    <property type="match status" value="1"/>
</dbReference>
<dbReference type="eggNOG" id="COG0392">
    <property type="taxonomic scope" value="Bacteria"/>
</dbReference>
<accession>A0A074TD55</accession>
<keyword evidence="2" id="KW-1003">Cell membrane</keyword>
<evidence type="ECO:0000313" key="7">
    <source>
        <dbReference type="EMBL" id="KEP68110.1"/>
    </source>
</evidence>
<dbReference type="Proteomes" id="UP000027725">
    <property type="component" value="Unassembled WGS sequence"/>
</dbReference>
<name>A0A074TD55_9RHOB</name>
<feature type="transmembrane region" description="Helical" evidence="6">
    <location>
        <begin position="141"/>
        <end position="162"/>
    </location>
</feature>
<comment type="caution">
    <text evidence="7">The sequence shown here is derived from an EMBL/GenBank/DDBJ whole genome shotgun (WGS) entry which is preliminary data.</text>
</comment>
<evidence type="ECO:0000256" key="4">
    <source>
        <dbReference type="ARBA" id="ARBA00022989"/>
    </source>
</evidence>
<sequence length="299" mass="30545">MRLGRMLLPLGVLAVVLSLIDPGAALSRIASARIWPLLGALALAQLVILGSAWRWQVTVQALGQALPRRHAVGEYYLASLFNIVLPGGVGGDALRVWRGRLAHGTGPALRGVMIERFSGQVMLALVLLAGLGGSGARDDSVGLVAVFVAGLACLGALLVFGARLPGSPGRALAGFGVDLRRLARAGRAMGQLLALNLIVVAALIGSFWLCTRAVGTEMPLSAALIVIPLCLAAMLVPAGLGGLGLREGAAAALWPLAGFAADAGVAASLLFGLVHLVAALPALYLLARPHSGADRRAAR</sequence>
<feature type="transmembrane region" description="Helical" evidence="6">
    <location>
        <begin position="117"/>
        <end position="134"/>
    </location>
</feature>
<feature type="transmembrane region" description="Helical" evidence="6">
    <location>
        <begin position="222"/>
        <end position="245"/>
    </location>
</feature>
<organism evidence="7 8">
    <name type="scientific">Thioclava dalianensis</name>
    <dbReference type="NCBI Taxonomy" id="1185766"/>
    <lineage>
        <taxon>Bacteria</taxon>
        <taxon>Pseudomonadati</taxon>
        <taxon>Pseudomonadota</taxon>
        <taxon>Alphaproteobacteria</taxon>
        <taxon>Rhodobacterales</taxon>
        <taxon>Paracoccaceae</taxon>
        <taxon>Thioclava</taxon>
    </lineage>
</organism>
<feature type="transmembrane region" description="Helical" evidence="6">
    <location>
        <begin position="188"/>
        <end position="210"/>
    </location>
</feature>
<keyword evidence="4 6" id="KW-1133">Transmembrane helix</keyword>
<evidence type="ECO:0000256" key="6">
    <source>
        <dbReference type="SAM" id="Phobius"/>
    </source>
</evidence>
<comment type="subcellular location">
    <subcellularLocation>
        <location evidence="1">Cell membrane</location>
        <topology evidence="1">Multi-pass membrane protein</topology>
    </subcellularLocation>
</comment>
<keyword evidence="8" id="KW-1185">Reference proteome</keyword>
<keyword evidence="3 6" id="KW-0812">Transmembrane</keyword>
<gene>
    <name evidence="7" type="ORF">DL1_14995</name>
</gene>
<evidence type="ECO:0000256" key="2">
    <source>
        <dbReference type="ARBA" id="ARBA00022475"/>
    </source>
</evidence>
<evidence type="ECO:0000256" key="5">
    <source>
        <dbReference type="ARBA" id="ARBA00023136"/>
    </source>
</evidence>
<dbReference type="PANTHER" id="PTHR40277">
    <property type="entry name" value="BLL5419 PROTEIN"/>
    <property type="match status" value="1"/>
</dbReference>
<evidence type="ECO:0000313" key="8">
    <source>
        <dbReference type="Proteomes" id="UP000027725"/>
    </source>
</evidence>
<dbReference type="AlphaFoldDB" id="A0A074TD55"/>
<proteinExistence type="predicted"/>
<evidence type="ECO:0000256" key="3">
    <source>
        <dbReference type="ARBA" id="ARBA00022692"/>
    </source>
</evidence>
<dbReference type="InterPro" id="IPR022791">
    <property type="entry name" value="L-PG_synthase/AglD"/>
</dbReference>